<dbReference type="SUPFAM" id="SSF53335">
    <property type="entry name" value="S-adenosyl-L-methionine-dependent methyltransferases"/>
    <property type="match status" value="1"/>
</dbReference>
<dbReference type="AlphaFoldDB" id="A0A6C0GR51"/>
<dbReference type="InterPro" id="IPR006342">
    <property type="entry name" value="FkbM_mtfrase"/>
</dbReference>
<dbReference type="InterPro" id="IPR052514">
    <property type="entry name" value="SAM-dependent_MTase"/>
</dbReference>
<dbReference type="Proteomes" id="UP000480178">
    <property type="component" value="Chromosome"/>
</dbReference>
<sequence>MNLRYNPIGDNGEKWLINKVYQYYSKKKITPIIFDVGANIGEYSAALLQTFRKNIQLYSFEPSLRTFKLLQNNSLLAHSTINLYNIGFSHEKTKARFSYNIHDPATSSLYSLTNNNDTIIEEVELTTIDDFCFLHHISHIHFIKVDVEGNEVNVLKGASQIISSNKIDFIQFEFGPRNVDSRTFLKDFYIVLEAKFNIYRILRNGLYPLNPYHQDYEAFLAGNYLAINKRISLAELVE</sequence>
<dbReference type="NCBIfam" id="TIGR01444">
    <property type="entry name" value="fkbM_fam"/>
    <property type="match status" value="1"/>
</dbReference>
<protein>
    <submittedName>
        <fullName evidence="2">FkbM family methyltransferase</fullName>
    </submittedName>
</protein>
<dbReference type="KEGG" id="rhoz:GXP67_29790"/>
<keyword evidence="3" id="KW-1185">Reference proteome</keyword>
<reference evidence="2 3" key="1">
    <citation type="submission" date="2020-01" db="EMBL/GenBank/DDBJ databases">
        <authorList>
            <person name="Kim M.K."/>
        </authorList>
    </citation>
    <scope>NUCLEOTIDE SEQUENCE [LARGE SCALE GENOMIC DNA]</scope>
    <source>
        <strain evidence="2 3">172606-1</strain>
    </source>
</reference>
<proteinExistence type="predicted"/>
<organism evidence="2 3">
    <name type="scientific">Rhodocytophaga rosea</name>
    <dbReference type="NCBI Taxonomy" id="2704465"/>
    <lineage>
        <taxon>Bacteria</taxon>
        <taxon>Pseudomonadati</taxon>
        <taxon>Bacteroidota</taxon>
        <taxon>Cytophagia</taxon>
        <taxon>Cytophagales</taxon>
        <taxon>Rhodocytophagaceae</taxon>
        <taxon>Rhodocytophaga</taxon>
    </lineage>
</organism>
<evidence type="ECO:0000313" key="2">
    <source>
        <dbReference type="EMBL" id="QHT70546.1"/>
    </source>
</evidence>
<keyword evidence="2" id="KW-0489">Methyltransferase</keyword>
<keyword evidence="2" id="KW-0808">Transferase</keyword>
<dbReference type="GO" id="GO:0032259">
    <property type="term" value="P:methylation"/>
    <property type="evidence" value="ECO:0007669"/>
    <property type="project" value="UniProtKB-KW"/>
</dbReference>
<dbReference type="PANTHER" id="PTHR34203">
    <property type="entry name" value="METHYLTRANSFERASE, FKBM FAMILY PROTEIN"/>
    <property type="match status" value="1"/>
</dbReference>
<dbReference type="InterPro" id="IPR029063">
    <property type="entry name" value="SAM-dependent_MTases_sf"/>
</dbReference>
<accession>A0A6C0GR51</accession>
<dbReference type="Gene3D" id="3.40.50.150">
    <property type="entry name" value="Vaccinia Virus protein VP39"/>
    <property type="match status" value="1"/>
</dbReference>
<dbReference type="EMBL" id="CP048222">
    <property type="protein sequence ID" value="QHT70546.1"/>
    <property type="molecule type" value="Genomic_DNA"/>
</dbReference>
<dbReference type="PANTHER" id="PTHR34203:SF15">
    <property type="entry name" value="SLL1173 PROTEIN"/>
    <property type="match status" value="1"/>
</dbReference>
<dbReference type="RefSeq" id="WP_162446523.1">
    <property type="nucleotide sequence ID" value="NZ_CP048222.1"/>
</dbReference>
<feature type="domain" description="Methyltransferase FkbM" evidence="1">
    <location>
        <begin position="35"/>
        <end position="180"/>
    </location>
</feature>
<evidence type="ECO:0000259" key="1">
    <source>
        <dbReference type="Pfam" id="PF05050"/>
    </source>
</evidence>
<dbReference type="GO" id="GO:0008168">
    <property type="term" value="F:methyltransferase activity"/>
    <property type="evidence" value="ECO:0007669"/>
    <property type="project" value="UniProtKB-KW"/>
</dbReference>
<name>A0A6C0GR51_9BACT</name>
<gene>
    <name evidence="2" type="ORF">GXP67_29790</name>
</gene>
<evidence type="ECO:0000313" key="3">
    <source>
        <dbReference type="Proteomes" id="UP000480178"/>
    </source>
</evidence>
<dbReference type="Pfam" id="PF05050">
    <property type="entry name" value="Methyltransf_21"/>
    <property type="match status" value="1"/>
</dbReference>